<evidence type="ECO:0000313" key="10">
    <source>
        <dbReference type="EMBL" id="SDP95918.1"/>
    </source>
</evidence>
<evidence type="ECO:0000256" key="8">
    <source>
        <dbReference type="ARBA" id="ARBA00022909"/>
    </source>
</evidence>
<evidence type="ECO:0000256" key="1">
    <source>
        <dbReference type="ARBA" id="ARBA00000198"/>
    </source>
</evidence>
<keyword evidence="6 10" id="KW-0418">Kinase</keyword>
<evidence type="ECO:0000259" key="9">
    <source>
        <dbReference type="PROSITE" id="PS00794"/>
    </source>
</evidence>
<feature type="domain" description="7,8-dihydro-6-hydroxymethylpterin-pyrophosphokinase" evidence="9">
    <location>
        <begin position="88"/>
        <end position="99"/>
    </location>
</feature>
<dbReference type="GO" id="GO:0005524">
    <property type="term" value="F:ATP binding"/>
    <property type="evidence" value="ECO:0007669"/>
    <property type="project" value="UniProtKB-KW"/>
</dbReference>
<evidence type="ECO:0000313" key="11">
    <source>
        <dbReference type="Proteomes" id="UP000199159"/>
    </source>
</evidence>
<dbReference type="EMBL" id="FNJU01000020">
    <property type="protein sequence ID" value="SDP95918.1"/>
    <property type="molecule type" value="Genomic_DNA"/>
</dbReference>
<organism evidence="10 11">
    <name type="scientific">Litchfieldia salsa</name>
    <dbReference type="NCBI Taxonomy" id="930152"/>
    <lineage>
        <taxon>Bacteria</taxon>
        <taxon>Bacillati</taxon>
        <taxon>Bacillota</taxon>
        <taxon>Bacilli</taxon>
        <taxon>Bacillales</taxon>
        <taxon>Bacillaceae</taxon>
        <taxon>Litchfieldia</taxon>
    </lineage>
</organism>
<dbReference type="GO" id="GO:0046654">
    <property type="term" value="P:tetrahydrofolate biosynthetic process"/>
    <property type="evidence" value="ECO:0007669"/>
    <property type="project" value="UniProtKB-UniPathway"/>
</dbReference>
<proteinExistence type="predicted"/>
<comment type="pathway">
    <text evidence="2">Cofactor biosynthesis; tetrahydrofolate biosynthesis; 2-amino-4-hydroxy-6-hydroxymethyl-7,8-dihydropteridine diphosphate from 7,8-dihydroneopterin triphosphate: step 4/4.</text>
</comment>
<dbReference type="PANTHER" id="PTHR43071">
    <property type="entry name" value="2-AMINO-4-HYDROXY-6-HYDROXYMETHYLDIHYDROPTERIDINE PYROPHOSPHOKINASE"/>
    <property type="match status" value="1"/>
</dbReference>
<dbReference type="NCBIfam" id="TIGR01498">
    <property type="entry name" value="folK"/>
    <property type="match status" value="1"/>
</dbReference>
<protein>
    <recommendedName>
        <fullName evidence="3">2-amino-4-hydroxy-6-hydroxymethyldihydropteridine diphosphokinase</fullName>
        <ecNumber evidence="3">2.7.6.3</ecNumber>
    </recommendedName>
</protein>
<dbReference type="STRING" id="930152.SAMN05216565_1205"/>
<evidence type="ECO:0000256" key="3">
    <source>
        <dbReference type="ARBA" id="ARBA00013253"/>
    </source>
</evidence>
<dbReference type="GO" id="GO:0003848">
    <property type="term" value="F:2-amino-4-hydroxy-6-hydroxymethyldihydropteridine diphosphokinase activity"/>
    <property type="evidence" value="ECO:0007669"/>
    <property type="project" value="UniProtKB-EC"/>
</dbReference>
<keyword evidence="7" id="KW-0067">ATP-binding</keyword>
<keyword evidence="11" id="KW-1185">Reference proteome</keyword>
<keyword evidence="8" id="KW-0289">Folate biosynthesis</keyword>
<evidence type="ECO:0000256" key="6">
    <source>
        <dbReference type="ARBA" id="ARBA00022777"/>
    </source>
</evidence>
<dbReference type="Gene3D" id="3.30.70.560">
    <property type="entry name" value="7,8-Dihydro-6-hydroxymethylpterin-pyrophosphokinase HPPK"/>
    <property type="match status" value="1"/>
</dbReference>
<dbReference type="UniPathway" id="UPA00077">
    <property type="reaction ID" value="UER00155"/>
</dbReference>
<evidence type="ECO:0000256" key="4">
    <source>
        <dbReference type="ARBA" id="ARBA00022679"/>
    </source>
</evidence>
<dbReference type="OrthoDB" id="9808041at2"/>
<dbReference type="GO" id="GO:0016301">
    <property type="term" value="F:kinase activity"/>
    <property type="evidence" value="ECO:0007669"/>
    <property type="project" value="UniProtKB-KW"/>
</dbReference>
<keyword evidence="5" id="KW-0547">Nucleotide-binding</keyword>
<dbReference type="AlphaFoldDB" id="A0A1H0WYV5"/>
<dbReference type="Proteomes" id="UP000199159">
    <property type="component" value="Unassembled WGS sequence"/>
</dbReference>
<reference evidence="11" key="1">
    <citation type="submission" date="2016-10" db="EMBL/GenBank/DDBJ databases">
        <authorList>
            <person name="Varghese N."/>
            <person name="Submissions S."/>
        </authorList>
    </citation>
    <scope>NUCLEOTIDE SEQUENCE [LARGE SCALE GENOMIC DNA]</scope>
    <source>
        <strain evidence="11">IBRC-M10078</strain>
    </source>
</reference>
<evidence type="ECO:0000256" key="7">
    <source>
        <dbReference type="ARBA" id="ARBA00022840"/>
    </source>
</evidence>
<dbReference type="Pfam" id="PF01288">
    <property type="entry name" value="HPPK"/>
    <property type="match status" value="1"/>
</dbReference>
<dbReference type="RefSeq" id="WP_090859497.1">
    <property type="nucleotide sequence ID" value="NZ_FNJU01000020.1"/>
</dbReference>
<dbReference type="PROSITE" id="PS00794">
    <property type="entry name" value="HPPK"/>
    <property type="match status" value="1"/>
</dbReference>
<dbReference type="PANTHER" id="PTHR43071:SF1">
    <property type="entry name" value="2-AMINO-4-HYDROXY-6-HYDROXYMETHYLDIHYDROPTERIDINE PYROPHOSPHOKINASE"/>
    <property type="match status" value="1"/>
</dbReference>
<dbReference type="EC" id="2.7.6.3" evidence="3"/>
<dbReference type="CDD" id="cd00483">
    <property type="entry name" value="HPPK"/>
    <property type="match status" value="1"/>
</dbReference>
<dbReference type="SUPFAM" id="SSF55083">
    <property type="entry name" value="6-hydroxymethyl-7,8-dihydropterin pyrophosphokinase, HPPK"/>
    <property type="match status" value="1"/>
</dbReference>
<gene>
    <name evidence="10" type="ORF">SAMN05216565_1205</name>
</gene>
<dbReference type="GO" id="GO:0046656">
    <property type="term" value="P:folic acid biosynthetic process"/>
    <property type="evidence" value="ECO:0007669"/>
    <property type="project" value="UniProtKB-KW"/>
</dbReference>
<name>A0A1H0WYV5_9BACI</name>
<dbReference type="InterPro" id="IPR000550">
    <property type="entry name" value="Hppk"/>
</dbReference>
<sequence>MNIAYIGLGSNMGDRLFHLHEAVKLLDRDERISVIETSSIYQTAPVGYLEQDLFLNMVIKANTLLEPIDLLEVTQQIEKELGRKRDIKWGPRTIDLDILLYNNENIETEKLIIPHPRMNERAFVLVPLTEIDDRIEHPYTKMPISLFIQGLQDREEVQLWKRKSGEGAYELFEN</sequence>
<dbReference type="InterPro" id="IPR035907">
    <property type="entry name" value="Hppk_sf"/>
</dbReference>
<keyword evidence="4" id="KW-0808">Transferase</keyword>
<evidence type="ECO:0000256" key="2">
    <source>
        <dbReference type="ARBA" id="ARBA00005051"/>
    </source>
</evidence>
<comment type="catalytic activity">
    <reaction evidence="1">
        <text>6-hydroxymethyl-7,8-dihydropterin + ATP = (7,8-dihydropterin-6-yl)methyl diphosphate + AMP + H(+)</text>
        <dbReference type="Rhea" id="RHEA:11412"/>
        <dbReference type="ChEBI" id="CHEBI:15378"/>
        <dbReference type="ChEBI" id="CHEBI:30616"/>
        <dbReference type="ChEBI" id="CHEBI:44841"/>
        <dbReference type="ChEBI" id="CHEBI:72950"/>
        <dbReference type="ChEBI" id="CHEBI:456215"/>
        <dbReference type="EC" id="2.7.6.3"/>
    </reaction>
</comment>
<evidence type="ECO:0000256" key="5">
    <source>
        <dbReference type="ARBA" id="ARBA00022741"/>
    </source>
</evidence>
<accession>A0A1H0WYV5</accession>